<feature type="chain" id="PRO_5039051006" evidence="7">
    <location>
        <begin position="22"/>
        <end position="649"/>
    </location>
</feature>
<evidence type="ECO:0000256" key="1">
    <source>
        <dbReference type="ARBA" id="ARBA00004834"/>
    </source>
</evidence>
<evidence type="ECO:0000256" key="6">
    <source>
        <dbReference type="PIRSR" id="PIRSR606710-2"/>
    </source>
</evidence>
<proteinExistence type="inferred from homology"/>
<reference evidence="9" key="2">
    <citation type="submission" date="2021-04" db="EMBL/GenBank/DDBJ databases">
        <authorList>
            <person name="Gilroy R."/>
        </authorList>
    </citation>
    <scope>NUCLEOTIDE SEQUENCE</scope>
    <source>
        <strain evidence="9">ChiW7-2402</strain>
    </source>
</reference>
<dbReference type="InterPro" id="IPR050727">
    <property type="entry name" value="GH43_arabinanases"/>
</dbReference>
<accession>A0A9D2K0L6</accession>
<feature type="signal peptide" evidence="7">
    <location>
        <begin position="1"/>
        <end position="21"/>
    </location>
</feature>
<dbReference type="InterPro" id="IPR023296">
    <property type="entry name" value="Glyco_hydro_beta-prop_sf"/>
</dbReference>
<reference evidence="9" key="1">
    <citation type="journal article" date="2021" name="PeerJ">
        <title>Extensive microbial diversity within the chicken gut microbiome revealed by metagenomics and culture.</title>
        <authorList>
            <person name="Gilroy R."/>
            <person name="Ravi A."/>
            <person name="Getino M."/>
            <person name="Pursley I."/>
            <person name="Horton D.L."/>
            <person name="Alikhan N.F."/>
            <person name="Baker D."/>
            <person name="Gharbi K."/>
            <person name="Hall N."/>
            <person name="Watson M."/>
            <person name="Adriaenssens E.M."/>
            <person name="Foster-Nyarko E."/>
            <person name="Jarju S."/>
            <person name="Secka A."/>
            <person name="Antonio M."/>
            <person name="Oren A."/>
            <person name="Chaudhuri R.R."/>
            <person name="La Ragione R."/>
            <person name="Hildebrand F."/>
            <person name="Pallen M.J."/>
        </authorList>
    </citation>
    <scope>NUCLEOTIDE SEQUENCE</scope>
    <source>
        <strain evidence="9">ChiW7-2402</strain>
    </source>
</reference>
<dbReference type="Gene3D" id="2.115.10.20">
    <property type="entry name" value="Glycosyl hydrolase domain, family 43"/>
    <property type="match status" value="1"/>
</dbReference>
<dbReference type="AlphaFoldDB" id="A0A9D2K0L6"/>
<evidence type="ECO:0000256" key="4">
    <source>
        <dbReference type="ARBA" id="ARBA00023295"/>
    </source>
</evidence>
<dbReference type="InterPro" id="IPR032291">
    <property type="entry name" value="Abn2_C"/>
</dbReference>
<dbReference type="Pfam" id="PF16369">
    <property type="entry name" value="GH43_C"/>
    <property type="match status" value="1"/>
</dbReference>
<evidence type="ECO:0000256" key="2">
    <source>
        <dbReference type="ARBA" id="ARBA00009865"/>
    </source>
</evidence>
<name>A0A9D2K0L6_9FIRM</name>
<organism evidence="9 10">
    <name type="scientific">Candidatus Gallimonas intestinavium</name>
    <dbReference type="NCBI Taxonomy" id="2838603"/>
    <lineage>
        <taxon>Bacteria</taxon>
        <taxon>Bacillati</taxon>
        <taxon>Bacillota</taxon>
        <taxon>Clostridia</taxon>
        <taxon>Candidatus Gallimonas</taxon>
    </lineage>
</organism>
<feature type="domain" description="Extracellular endo-alpha-(1-&gt;5)-L-arabinanase C-terminal" evidence="8">
    <location>
        <begin position="514"/>
        <end position="632"/>
    </location>
</feature>
<keyword evidence="4" id="KW-0326">Glycosidase</keyword>
<dbReference type="PANTHER" id="PTHR43301">
    <property type="entry name" value="ARABINAN ENDO-1,5-ALPHA-L-ARABINOSIDASE"/>
    <property type="match status" value="1"/>
</dbReference>
<feature type="active site" description="Proton acceptor" evidence="5">
    <location>
        <position position="140"/>
    </location>
</feature>
<feature type="active site" description="Proton donor" evidence="5">
    <location>
        <position position="382"/>
    </location>
</feature>
<sequence>MNKLSKVLALALGSVFVLGLAAGCKEAEDEPSAARICYDNLGAGFVSEADTQVVVEGAQSVSAVDAEGNAVSDPDTIATYDEATGTVTAVSEGALTLTLKGGDTFRVEVVPAYPTDPGNEYDGTALDYSQGGKLLGGCHDPSLIEVEEDGAPAYYIFSTGWGQGNEIRRSTDLLTWDYLGKSTGANAVIPKIEEWIGGTNASGFVQWWAPDIVKAPDGGYWLYTCCVSNAKVNLEGTLYSMACIVLMKSDTLEPESFRYEGVLMQSCIPDGSAGSIDVNSIDPQIIYDTDGKMYMAYGSFGTGNWILELDPKTGLRKDKMYKDDTFYSWQEVRAFRNEAVALYSNYVYGTDVSTEYYGTMISQGAMEAPVIARHDNVTVSDENGVIEEGKTYYYSMHSYNGLDVAYQMWGGRSESPLGRYHSVKGGEVYNERPAAPANQGNMYMGSFTWEDKAATSKETDIVLPGHNDLFTTSSGLDLAAYITRTASYNTGGRVFMSQVHQYYLNSMGDICINPNRYGGEIDRSVSEEELFHFTDGGRFKLIALSNSGYSENNAVHSIEVVLTEDGKITRNGSSVGSWLMYGDGYIKLTFDSVTVLSDHAQVELTYYGVVRPAWLYEQDKSGFTITAMGQTGLTRNCALFMNNISTVGD</sequence>
<evidence type="ECO:0000259" key="8">
    <source>
        <dbReference type="Pfam" id="PF16369"/>
    </source>
</evidence>
<dbReference type="Gene3D" id="2.40.128.10">
    <property type="match status" value="1"/>
</dbReference>
<dbReference type="SUPFAM" id="SSF75005">
    <property type="entry name" value="Arabinanase/levansucrase/invertase"/>
    <property type="match status" value="1"/>
</dbReference>
<keyword evidence="7" id="KW-0732">Signal</keyword>
<dbReference type="GO" id="GO:0005975">
    <property type="term" value="P:carbohydrate metabolic process"/>
    <property type="evidence" value="ECO:0007669"/>
    <property type="project" value="InterPro"/>
</dbReference>
<comment type="pathway">
    <text evidence="1">Glycan metabolism; L-arabinan degradation.</text>
</comment>
<protein>
    <submittedName>
        <fullName evidence="9">Family 43 glycosylhydrolase</fullName>
    </submittedName>
</protein>
<dbReference type="Pfam" id="PF04616">
    <property type="entry name" value="Glyco_hydro_43"/>
    <property type="match status" value="1"/>
</dbReference>
<dbReference type="InterPro" id="IPR006710">
    <property type="entry name" value="Glyco_hydro_43"/>
</dbReference>
<dbReference type="PANTHER" id="PTHR43301:SF3">
    <property type="entry name" value="ARABINAN ENDO-1,5-ALPHA-L-ARABINOSIDASE A-RELATED"/>
    <property type="match status" value="1"/>
</dbReference>
<dbReference type="Proteomes" id="UP000824102">
    <property type="component" value="Unassembled WGS sequence"/>
</dbReference>
<keyword evidence="3" id="KW-0378">Hydrolase</keyword>
<gene>
    <name evidence="9" type="ORF">H9964_08230</name>
</gene>
<dbReference type="GO" id="GO:0004553">
    <property type="term" value="F:hydrolase activity, hydrolyzing O-glycosyl compounds"/>
    <property type="evidence" value="ECO:0007669"/>
    <property type="project" value="InterPro"/>
</dbReference>
<dbReference type="PROSITE" id="PS51257">
    <property type="entry name" value="PROKAR_LIPOPROTEIN"/>
    <property type="match status" value="1"/>
</dbReference>
<evidence type="ECO:0000313" key="10">
    <source>
        <dbReference type="Proteomes" id="UP000824102"/>
    </source>
</evidence>
<evidence type="ECO:0000313" key="9">
    <source>
        <dbReference type="EMBL" id="HIZ73552.1"/>
    </source>
</evidence>
<dbReference type="EMBL" id="DXBB01000125">
    <property type="protein sequence ID" value="HIZ73552.1"/>
    <property type="molecule type" value="Genomic_DNA"/>
</dbReference>
<evidence type="ECO:0000256" key="3">
    <source>
        <dbReference type="ARBA" id="ARBA00022801"/>
    </source>
</evidence>
<comment type="similarity">
    <text evidence="2">Belongs to the glycosyl hydrolase 43 family.</text>
</comment>
<evidence type="ECO:0000256" key="5">
    <source>
        <dbReference type="PIRSR" id="PIRSR606710-1"/>
    </source>
</evidence>
<evidence type="ECO:0000256" key="7">
    <source>
        <dbReference type="SAM" id="SignalP"/>
    </source>
</evidence>
<comment type="caution">
    <text evidence="9">The sequence shown here is derived from an EMBL/GenBank/DDBJ whole genome shotgun (WGS) entry which is preliminary data.</text>
</comment>
<feature type="site" description="Important for catalytic activity, responsible for pKa modulation of the active site Glu and correct orientation of both the proton donor and substrate" evidence="6">
    <location>
        <position position="282"/>
    </location>
</feature>